<evidence type="ECO:0000256" key="2">
    <source>
        <dbReference type="ARBA" id="ARBA00022692"/>
    </source>
</evidence>
<dbReference type="AlphaFoldDB" id="A0A2J6TBT2"/>
<keyword evidence="2 6" id="KW-0812">Transmembrane</keyword>
<feature type="region of interest" description="Disordered" evidence="5">
    <location>
        <begin position="496"/>
        <end position="518"/>
    </location>
</feature>
<reference evidence="8 9" key="1">
    <citation type="submission" date="2016-04" db="EMBL/GenBank/DDBJ databases">
        <title>A degradative enzymes factory behind the ericoid mycorrhizal symbiosis.</title>
        <authorList>
            <consortium name="DOE Joint Genome Institute"/>
            <person name="Martino E."/>
            <person name="Morin E."/>
            <person name="Grelet G."/>
            <person name="Kuo A."/>
            <person name="Kohler A."/>
            <person name="Daghino S."/>
            <person name="Barry K."/>
            <person name="Choi C."/>
            <person name="Cichocki N."/>
            <person name="Clum A."/>
            <person name="Copeland A."/>
            <person name="Hainaut M."/>
            <person name="Haridas S."/>
            <person name="Labutti K."/>
            <person name="Lindquist E."/>
            <person name="Lipzen A."/>
            <person name="Khouja H.-R."/>
            <person name="Murat C."/>
            <person name="Ohm R."/>
            <person name="Olson A."/>
            <person name="Spatafora J."/>
            <person name="Veneault-Fourrey C."/>
            <person name="Henrissat B."/>
            <person name="Grigoriev I."/>
            <person name="Martin F."/>
            <person name="Perotto S."/>
        </authorList>
    </citation>
    <scope>NUCLEOTIDE SEQUENCE [LARGE SCALE GENOMIC DNA]</scope>
    <source>
        <strain evidence="8 9">E</strain>
    </source>
</reference>
<protein>
    <submittedName>
        <fullName evidence="8">Putative aflatoxin efflux pump</fullName>
    </submittedName>
</protein>
<dbReference type="InterPro" id="IPR020846">
    <property type="entry name" value="MFS_dom"/>
</dbReference>
<dbReference type="RefSeq" id="XP_024737332.1">
    <property type="nucleotide sequence ID" value="XM_024885815.1"/>
</dbReference>
<feature type="transmembrane region" description="Helical" evidence="6">
    <location>
        <begin position="44"/>
        <end position="60"/>
    </location>
</feature>
<feature type="transmembrane region" description="Helical" evidence="6">
    <location>
        <begin position="371"/>
        <end position="393"/>
    </location>
</feature>
<dbReference type="Pfam" id="PF07690">
    <property type="entry name" value="MFS_1"/>
    <property type="match status" value="1"/>
</dbReference>
<dbReference type="InterPro" id="IPR036259">
    <property type="entry name" value="MFS_trans_sf"/>
</dbReference>
<dbReference type="OrthoDB" id="10021397at2759"/>
<feature type="transmembrane region" description="Helical" evidence="6">
    <location>
        <begin position="168"/>
        <end position="187"/>
    </location>
</feature>
<dbReference type="InterPro" id="IPR011701">
    <property type="entry name" value="MFS"/>
</dbReference>
<evidence type="ECO:0000256" key="5">
    <source>
        <dbReference type="SAM" id="MobiDB-lite"/>
    </source>
</evidence>
<dbReference type="FunCoup" id="A0A2J6TBT2">
    <property type="interactions" value="89"/>
</dbReference>
<accession>A0A2J6TBT2</accession>
<proteinExistence type="predicted"/>
<comment type="subcellular location">
    <subcellularLocation>
        <location evidence="1">Membrane</location>
        <topology evidence="1">Multi-pass membrane protein</topology>
    </subcellularLocation>
</comment>
<keyword evidence="9" id="KW-1185">Reference proteome</keyword>
<name>A0A2J6TBT2_9HELO</name>
<sequence>MDSPTAPSGLQSTDKTPIADKPAQPVDDQYEDTEKNYQPKSQKFWMIMTGVYLSTFLVALDRTIIATAIPKITDEFNSIEDIGCNLNAYMPATACLFPISGRIYQLHSTKSIYVISLVIFEAGSALCGAAPTSVAFIIGRAITGLASAGIFTGGMMIVPLIPLRKPPVYTSLFGLASGVASVLGPFMGGPFTDKVTWRWCFYINLPIGGLTILAILLLLHIQSPKHEKLTSFAQIKHLDPIGIFFFLPSITCLILALQWGGSTSPLSAPKIIGLFVSFGVLLVIFIAIEVMMSETAIIPTRVVLNRSVAGSMSFMFLMSGALMSILYYLTSWFQVAKGDSALHSGVSMTPLLVSMVILSILVAIFTERIGYYVPALLIAPALCATGAGLLSTLTPSSHHSEWMGYQQLGGSIFLTVSQNIFSTKLVDRLSGVAGLDAEAIVNTGATDLRRVVPASQLSTVVSAYNYSLTLVFTMAAALSSVMILGALFVEWKSIKGKKESESSEETDESRLEEAKNET</sequence>
<feature type="transmembrane region" description="Helical" evidence="6">
    <location>
        <begin position="199"/>
        <end position="219"/>
    </location>
</feature>
<organism evidence="8 9">
    <name type="scientific">Hyaloscypha bicolor E</name>
    <dbReference type="NCBI Taxonomy" id="1095630"/>
    <lineage>
        <taxon>Eukaryota</taxon>
        <taxon>Fungi</taxon>
        <taxon>Dikarya</taxon>
        <taxon>Ascomycota</taxon>
        <taxon>Pezizomycotina</taxon>
        <taxon>Leotiomycetes</taxon>
        <taxon>Helotiales</taxon>
        <taxon>Hyaloscyphaceae</taxon>
        <taxon>Hyaloscypha</taxon>
        <taxon>Hyaloscypha bicolor</taxon>
    </lineage>
</organism>
<dbReference type="PANTHER" id="PTHR23501:SF201">
    <property type="entry name" value="MFS AFLATOXIN EFFLUX PUMP"/>
    <property type="match status" value="1"/>
</dbReference>
<dbReference type="EMBL" id="KZ613790">
    <property type="protein sequence ID" value="PMD60428.1"/>
    <property type="molecule type" value="Genomic_DNA"/>
</dbReference>
<feature type="transmembrane region" description="Helical" evidence="6">
    <location>
        <begin position="240"/>
        <end position="259"/>
    </location>
</feature>
<evidence type="ECO:0000313" key="9">
    <source>
        <dbReference type="Proteomes" id="UP000235371"/>
    </source>
</evidence>
<keyword evidence="4 6" id="KW-0472">Membrane</keyword>
<feature type="compositionally biased region" description="Basic and acidic residues" evidence="5">
    <location>
        <begin position="508"/>
        <end position="518"/>
    </location>
</feature>
<feature type="region of interest" description="Disordered" evidence="5">
    <location>
        <begin position="1"/>
        <end position="35"/>
    </location>
</feature>
<dbReference type="GeneID" id="36593892"/>
<feature type="transmembrane region" description="Helical" evidence="6">
    <location>
        <begin position="303"/>
        <end position="329"/>
    </location>
</feature>
<dbReference type="GO" id="GO:0022857">
    <property type="term" value="F:transmembrane transporter activity"/>
    <property type="evidence" value="ECO:0007669"/>
    <property type="project" value="InterPro"/>
</dbReference>
<dbReference type="Proteomes" id="UP000235371">
    <property type="component" value="Unassembled WGS sequence"/>
</dbReference>
<dbReference type="PROSITE" id="PS50850">
    <property type="entry name" value="MFS"/>
    <property type="match status" value="1"/>
</dbReference>
<gene>
    <name evidence="8" type="ORF">K444DRAFT_652637</name>
</gene>
<dbReference type="SUPFAM" id="SSF103473">
    <property type="entry name" value="MFS general substrate transporter"/>
    <property type="match status" value="1"/>
</dbReference>
<feature type="transmembrane region" description="Helical" evidence="6">
    <location>
        <begin position="137"/>
        <end position="161"/>
    </location>
</feature>
<feature type="compositionally biased region" description="Polar residues" evidence="5">
    <location>
        <begin position="1"/>
        <end position="15"/>
    </location>
</feature>
<evidence type="ECO:0000259" key="7">
    <source>
        <dbReference type="PROSITE" id="PS50850"/>
    </source>
</evidence>
<evidence type="ECO:0000256" key="4">
    <source>
        <dbReference type="ARBA" id="ARBA00023136"/>
    </source>
</evidence>
<feature type="domain" description="Major facilitator superfamily (MFS) profile" evidence="7">
    <location>
        <begin position="47"/>
        <end position="518"/>
    </location>
</feature>
<feature type="transmembrane region" description="Helical" evidence="6">
    <location>
        <begin position="466"/>
        <end position="489"/>
    </location>
</feature>
<dbReference type="PANTHER" id="PTHR23501">
    <property type="entry name" value="MAJOR FACILITATOR SUPERFAMILY"/>
    <property type="match status" value="1"/>
</dbReference>
<evidence type="ECO:0000256" key="6">
    <source>
        <dbReference type="SAM" id="Phobius"/>
    </source>
</evidence>
<dbReference type="InParanoid" id="A0A2J6TBT2"/>
<evidence type="ECO:0000256" key="1">
    <source>
        <dbReference type="ARBA" id="ARBA00004141"/>
    </source>
</evidence>
<evidence type="ECO:0000313" key="8">
    <source>
        <dbReference type="EMBL" id="PMD60428.1"/>
    </source>
</evidence>
<keyword evidence="3 6" id="KW-1133">Transmembrane helix</keyword>
<feature type="transmembrane region" description="Helical" evidence="6">
    <location>
        <begin position="341"/>
        <end position="364"/>
    </location>
</feature>
<feature type="transmembrane region" description="Helical" evidence="6">
    <location>
        <begin position="112"/>
        <end position="131"/>
    </location>
</feature>
<dbReference type="Gene3D" id="1.20.1250.20">
    <property type="entry name" value="MFS general substrate transporter like domains"/>
    <property type="match status" value="2"/>
</dbReference>
<dbReference type="GO" id="GO:0005886">
    <property type="term" value="C:plasma membrane"/>
    <property type="evidence" value="ECO:0007669"/>
    <property type="project" value="TreeGrafter"/>
</dbReference>
<evidence type="ECO:0000256" key="3">
    <source>
        <dbReference type="ARBA" id="ARBA00022989"/>
    </source>
</evidence>
<feature type="transmembrane region" description="Helical" evidence="6">
    <location>
        <begin position="271"/>
        <end position="291"/>
    </location>
</feature>